<protein>
    <submittedName>
        <fullName evidence="2">Uncharacterized protein</fullName>
    </submittedName>
</protein>
<proteinExistence type="predicted"/>
<dbReference type="AlphaFoldDB" id="A0A9Q0MT64"/>
<comment type="caution">
    <text evidence="2">The sequence shown here is derived from an EMBL/GenBank/DDBJ whole genome shotgun (WGS) entry which is preliminary data.</text>
</comment>
<organism evidence="2 3">
    <name type="scientific">Pseudolycoriella hygida</name>
    <dbReference type="NCBI Taxonomy" id="35572"/>
    <lineage>
        <taxon>Eukaryota</taxon>
        <taxon>Metazoa</taxon>
        <taxon>Ecdysozoa</taxon>
        <taxon>Arthropoda</taxon>
        <taxon>Hexapoda</taxon>
        <taxon>Insecta</taxon>
        <taxon>Pterygota</taxon>
        <taxon>Neoptera</taxon>
        <taxon>Endopterygota</taxon>
        <taxon>Diptera</taxon>
        <taxon>Nematocera</taxon>
        <taxon>Sciaroidea</taxon>
        <taxon>Sciaridae</taxon>
        <taxon>Pseudolycoriella</taxon>
    </lineage>
</organism>
<dbReference type="EMBL" id="WJQU01000003">
    <property type="protein sequence ID" value="KAJ6637526.1"/>
    <property type="molecule type" value="Genomic_DNA"/>
</dbReference>
<dbReference type="OrthoDB" id="8124026at2759"/>
<dbReference type="Pfam" id="PF07898">
    <property type="entry name" value="DUF1676"/>
    <property type="match status" value="1"/>
</dbReference>
<dbReference type="Proteomes" id="UP001151699">
    <property type="component" value="Chromosome X"/>
</dbReference>
<dbReference type="InterPro" id="IPR012464">
    <property type="entry name" value="DUF1676"/>
</dbReference>
<evidence type="ECO:0000313" key="2">
    <source>
        <dbReference type="EMBL" id="KAJ6637526.1"/>
    </source>
</evidence>
<sequence>MNAKRVALLVVLIIVCIIIPNVCGIESNEWINNQLQSVNSVVHEPQPEIQNFISAPDALVELNALNDTSIDYQNTQFYPYPLSVNNVAKNNVANQNETAVENISRRPPFTTGFQMLRRSVATMVERIQYFIQSIWNYFTVDTSMVEARHGHGHHKKKFKIKKKYKKYLLPLLIAYKLKFFTLVPVIISGLMLLAGSTGMAGFFFALFTAVITLKHKESSGH</sequence>
<keyword evidence="1" id="KW-1133">Transmembrane helix</keyword>
<feature type="transmembrane region" description="Helical" evidence="1">
    <location>
        <begin position="167"/>
        <end position="187"/>
    </location>
</feature>
<reference evidence="2" key="1">
    <citation type="submission" date="2022-07" db="EMBL/GenBank/DDBJ databases">
        <authorList>
            <person name="Trinca V."/>
            <person name="Uliana J.V.C."/>
            <person name="Torres T.T."/>
            <person name="Ward R.J."/>
            <person name="Monesi N."/>
        </authorList>
    </citation>
    <scope>NUCLEOTIDE SEQUENCE</scope>
    <source>
        <strain evidence="2">HSMRA1968</strain>
        <tissue evidence="2">Whole embryos</tissue>
    </source>
</reference>
<evidence type="ECO:0000313" key="3">
    <source>
        <dbReference type="Proteomes" id="UP001151699"/>
    </source>
</evidence>
<accession>A0A9Q0MT64</accession>
<evidence type="ECO:0000256" key="1">
    <source>
        <dbReference type="SAM" id="Phobius"/>
    </source>
</evidence>
<feature type="transmembrane region" description="Helical" evidence="1">
    <location>
        <begin position="193"/>
        <end position="213"/>
    </location>
</feature>
<feature type="transmembrane region" description="Helical" evidence="1">
    <location>
        <begin position="6"/>
        <end position="25"/>
    </location>
</feature>
<keyword evidence="1" id="KW-0472">Membrane</keyword>
<gene>
    <name evidence="2" type="ORF">Bhyg_10257</name>
</gene>
<name>A0A9Q0MT64_9DIPT</name>
<keyword evidence="1" id="KW-0812">Transmembrane</keyword>
<keyword evidence="3" id="KW-1185">Reference proteome</keyword>